<keyword evidence="2" id="KW-0547">Nucleotide-binding</keyword>
<protein>
    <recommendedName>
        <fullName evidence="6">DNA 5'-3' helicase</fullName>
        <ecNumber evidence="6">5.6.2.3</ecNumber>
    </recommendedName>
</protein>
<feature type="domain" description="Helicase ATP-binding" evidence="9">
    <location>
        <begin position="12"/>
        <end position="290"/>
    </location>
</feature>
<accession>A0ABV6HB98</accession>
<evidence type="ECO:0000256" key="3">
    <source>
        <dbReference type="ARBA" id="ARBA00022801"/>
    </source>
</evidence>
<reference evidence="10 11" key="1">
    <citation type="submission" date="2024-09" db="EMBL/GenBank/DDBJ databases">
        <authorList>
            <person name="Sun Q."/>
            <person name="Mori K."/>
        </authorList>
    </citation>
    <scope>NUCLEOTIDE SEQUENCE [LARGE SCALE GENOMIC DNA]</scope>
    <source>
        <strain evidence="10 11">CCM 7957</strain>
    </source>
</reference>
<dbReference type="GO" id="GO:0016787">
    <property type="term" value="F:hydrolase activity"/>
    <property type="evidence" value="ECO:0007669"/>
    <property type="project" value="UniProtKB-KW"/>
</dbReference>
<evidence type="ECO:0000256" key="1">
    <source>
        <dbReference type="ARBA" id="ARBA00001966"/>
    </source>
</evidence>
<dbReference type="RefSeq" id="WP_382365010.1">
    <property type="nucleotide sequence ID" value="NZ_JBHLWV010000024.1"/>
</dbReference>
<feature type="region of interest" description="Disordered" evidence="8">
    <location>
        <begin position="431"/>
        <end position="457"/>
    </location>
</feature>
<dbReference type="InterPro" id="IPR011545">
    <property type="entry name" value="DEAD/DEAH_box_helicase_dom"/>
</dbReference>
<evidence type="ECO:0000313" key="10">
    <source>
        <dbReference type="EMBL" id="MFC0315877.1"/>
    </source>
</evidence>
<comment type="catalytic activity">
    <reaction evidence="7">
        <text>ATP + H2O = ADP + phosphate + H(+)</text>
        <dbReference type="Rhea" id="RHEA:13065"/>
        <dbReference type="ChEBI" id="CHEBI:15377"/>
        <dbReference type="ChEBI" id="CHEBI:15378"/>
        <dbReference type="ChEBI" id="CHEBI:30616"/>
        <dbReference type="ChEBI" id="CHEBI:43474"/>
        <dbReference type="ChEBI" id="CHEBI:456216"/>
        <dbReference type="EC" id="5.6.2.3"/>
    </reaction>
</comment>
<evidence type="ECO:0000256" key="5">
    <source>
        <dbReference type="ARBA" id="ARBA00038058"/>
    </source>
</evidence>
<evidence type="ECO:0000256" key="7">
    <source>
        <dbReference type="ARBA" id="ARBA00048954"/>
    </source>
</evidence>
<dbReference type="EC" id="5.6.2.3" evidence="6"/>
<dbReference type="SMART" id="SM00491">
    <property type="entry name" value="HELICc2"/>
    <property type="match status" value="1"/>
</dbReference>
<evidence type="ECO:0000313" key="11">
    <source>
        <dbReference type="Proteomes" id="UP001589783"/>
    </source>
</evidence>
<dbReference type="InterPro" id="IPR014001">
    <property type="entry name" value="Helicase_ATP-bd"/>
</dbReference>
<comment type="cofactor">
    <cofactor evidence="1">
        <name>[4Fe-4S] cluster</name>
        <dbReference type="ChEBI" id="CHEBI:49883"/>
    </cofactor>
</comment>
<evidence type="ECO:0000256" key="4">
    <source>
        <dbReference type="ARBA" id="ARBA00022840"/>
    </source>
</evidence>
<organism evidence="10 11">
    <name type="scientific">Gordonia phosphorivorans</name>
    <dbReference type="NCBI Taxonomy" id="1056982"/>
    <lineage>
        <taxon>Bacteria</taxon>
        <taxon>Bacillati</taxon>
        <taxon>Actinomycetota</taxon>
        <taxon>Actinomycetes</taxon>
        <taxon>Mycobacteriales</taxon>
        <taxon>Gordoniaceae</taxon>
        <taxon>Gordonia</taxon>
    </lineage>
</organism>
<dbReference type="SUPFAM" id="SSF52540">
    <property type="entry name" value="P-loop containing nucleoside triphosphate hydrolases"/>
    <property type="match status" value="1"/>
</dbReference>
<dbReference type="InterPro" id="IPR006555">
    <property type="entry name" value="ATP-dep_Helicase_C"/>
</dbReference>
<feature type="compositionally biased region" description="Low complexity" evidence="8">
    <location>
        <begin position="442"/>
        <end position="457"/>
    </location>
</feature>
<dbReference type="PROSITE" id="PS51193">
    <property type="entry name" value="HELICASE_ATP_BIND_2"/>
    <property type="match status" value="1"/>
</dbReference>
<evidence type="ECO:0000259" key="9">
    <source>
        <dbReference type="PROSITE" id="PS51193"/>
    </source>
</evidence>
<dbReference type="InterPro" id="IPR014013">
    <property type="entry name" value="Helic_SF1/SF2_ATP-bd_DinG/Rad3"/>
</dbReference>
<evidence type="ECO:0000256" key="2">
    <source>
        <dbReference type="ARBA" id="ARBA00022741"/>
    </source>
</evidence>
<evidence type="ECO:0000256" key="6">
    <source>
        <dbReference type="ARBA" id="ARBA00044969"/>
    </source>
</evidence>
<dbReference type="InterPro" id="IPR045028">
    <property type="entry name" value="DinG/Rad3-like"/>
</dbReference>
<comment type="similarity">
    <text evidence="5">Belongs to the helicase family. DinG subfamily.</text>
</comment>
<dbReference type="Gene3D" id="3.40.50.300">
    <property type="entry name" value="P-loop containing nucleotide triphosphate hydrolases"/>
    <property type="match status" value="2"/>
</dbReference>
<dbReference type="PANTHER" id="PTHR11472:SF34">
    <property type="entry name" value="REGULATOR OF TELOMERE ELONGATION HELICASE 1"/>
    <property type="match status" value="1"/>
</dbReference>
<comment type="caution">
    <text evidence="10">The sequence shown here is derived from an EMBL/GenBank/DDBJ whole genome shotgun (WGS) entry which is preliminary data.</text>
</comment>
<dbReference type="Pfam" id="PF00270">
    <property type="entry name" value="DEAD"/>
    <property type="match status" value="1"/>
</dbReference>
<sequence length="698" mass="73856">MSDLPDVPSLLASAVTALGGSRRDGQVQMATAVAEAIDDGHHLAVQAGTGTGKSLAYLVPALRHAVDSGETVVVSTATIALQRQLTDRDLPRLRDAVTDPLGRAPAFAILKGRANYLCLNKIHSGAAEEPETELFDAFELSRMGRDITRLREWSSDTETGDRDDLSPGVDNRSWRQVSVSSRECIGAVACPYGEDCFAEAARRRAAEADVVVTNHAMLAIDAMSPATILPEHRVVVIDEAHELVDRITSVSTEEISGVGLTYVTRRAGKLISTETAETLAGVSEQLEALLDEARVGEWTRLPGGAAELLAGLRDRLWEARTEIEPSSGGAAAGDPDAAAARQMAVSALENLHDTAVRILGVFAEPDVTKRRDVVWVAEERLRGGDTRRALYIAPLSVAGLLRTSLFTDATVILTSATLTIGGNFNALARTWGLPPQENPDETAAGKTAAGKTAAGKTDGAKPVLADVAGGARTQWRGLDVGSPFDYPRSAILYVARRLAPPGRDGPAPATLDEMVELITAAGGRTLGLFSSMRAATQAAEALRERVSFPILCQGDDTTSTLIERFAADEGTCLFGTLSLWQGVDVPGPSLRLVLIDRIPFPRPDDPLLAARQRDIDAHGGNGFLAVSANHAALLLAQGAGRLLRADGDRGVVAVLDSRLATARYGGYLIAGLPPFWRTTDPAPVRAALRRLDTGAAPS</sequence>
<dbReference type="PANTHER" id="PTHR11472">
    <property type="entry name" value="DNA REPAIR DEAD HELICASE RAD3/XP-D SUBFAMILY MEMBER"/>
    <property type="match status" value="1"/>
</dbReference>
<dbReference type="EMBL" id="JBHLWV010000024">
    <property type="protein sequence ID" value="MFC0315877.1"/>
    <property type="molecule type" value="Genomic_DNA"/>
</dbReference>
<keyword evidence="11" id="KW-1185">Reference proteome</keyword>
<dbReference type="InterPro" id="IPR027417">
    <property type="entry name" value="P-loop_NTPase"/>
</dbReference>
<dbReference type="GO" id="GO:0003678">
    <property type="term" value="F:DNA helicase activity"/>
    <property type="evidence" value="ECO:0007669"/>
    <property type="project" value="UniProtKB-EC"/>
</dbReference>
<dbReference type="SMART" id="SM00487">
    <property type="entry name" value="DEXDc"/>
    <property type="match status" value="1"/>
</dbReference>
<keyword evidence="10" id="KW-0347">Helicase</keyword>
<name>A0ABV6HB98_9ACTN</name>
<gene>
    <name evidence="10" type="ORF">ACFFJD_13555</name>
</gene>
<dbReference type="Pfam" id="PF13307">
    <property type="entry name" value="Helicase_C_2"/>
    <property type="match status" value="1"/>
</dbReference>
<keyword evidence="3 10" id="KW-0378">Hydrolase</keyword>
<proteinExistence type="inferred from homology"/>
<dbReference type="Proteomes" id="UP001589783">
    <property type="component" value="Unassembled WGS sequence"/>
</dbReference>
<keyword evidence="4" id="KW-0067">ATP-binding</keyword>
<evidence type="ECO:0000256" key="8">
    <source>
        <dbReference type="SAM" id="MobiDB-lite"/>
    </source>
</evidence>